<gene>
    <name evidence="2" type="ORF">CPLU01_08320</name>
</gene>
<protein>
    <submittedName>
        <fullName evidence="2">Uncharacterized protein</fullName>
    </submittedName>
</protein>
<evidence type="ECO:0000313" key="3">
    <source>
        <dbReference type="Proteomes" id="UP000654918"/>
    </source>
</evidence>
<comment type="caution">
    <text evidence="2">The sequence shown here is derived from an EMBL/GenBank/DDBJ whole genome shotgun (WGS) entry which is preliminary data.</text>
</comment>
<dbReference type="AlphaFoldDB" id="A0A8H6ND00"/>
<dbReference type="Proteomes" id="UP000654918">
    <property type="component" value="Unassembled WGS sequence"/>
</dbReference>
<feature type="compositionally biased region" description="Basic and acidic residues" evidence="1">
    <location>
        <begin position="182"/>
        <end position="199"/>
    </location>
</feature>
<name>A0A8H6ND00_9PEZI</name>
<evidence type="ECO:0000256" key="1">
    <source>
        <dbReference type="SAM" id="MobiDB-lite"/>
    </source>
</evidence>
<keyword evidence="3" id="KW-1185">Reference proteome</keyword>
<feature type="region of interest" description="Disordered" evidence="1">
    <location>
        <begin position="1"/>
        <end position="20"/>
    </location>
</feature>
<feature type="compositionally biased region" description="Polar residues" evidence="1">
    <location>
        <begin position="1"/>
        <end position="10"/>
    </location>
</feature>
<reference evidence="2" key="1">
    <citation type="journal article" date="2020" name="Phytopathology">
        <title>Genome Sequence Resources of Colletotrichum truncatum, C. plurivorum, C. musicola, and C. sojae: Four Species Pathogenic to Soybean (Glycine max).</title>
        <authorList>
            <person name="Rogerio F."/>
            <person name="Boufleur T.R."/>
            <person name="Ciampi-Guillardi M."/>
            <person name="Sukno S.A."/>
            <person name="Thon M.R."/>
            <person name="Massola Junior N.S."/>
            <person name="Baroncelli R."/>
        </authorList>
    </citation>
    <scope>NUCLEOTIDE SEQUENCE</scope>
    <source>
        <strain evidence="2">LFN00145</strain>
    </source>
</reference>
<accession>A0A8H6ND00</accession>
<evidence type="ECO:0000313" key="2">
    <source>
        <dbReference type="EMBL" id="KAF6828769.1"/>
    </source>
</evidence>
<feature type="region of interest" description="Disordered" evidence="1">
    <location>
        <begin position="163"/>
        <end position="199"/>
    </location>
</feature>
<proteinExistence type="predicted"/>
<sequence>MPPASSTSQRIAVEVPASNRQLPPPGCLKFLDSKQRSRNHLLKQNNLDPIFLAASSKIPSPPWSAFNHFAARQSSWRFLLQAPNTNTTTTDAVASATFTSNTHTHPFLLHATALHEAAVCLYRATHAYGYGTAPYASPLAIRHLGRGIKIAYHVGVGLGSLSPFPGPLPPEQEQGDFYDPDESSRVRGNTHPDSRPPSK</sequence>
<organism evidence="2 3">
    <name type="scientific">Colletotrichum plurivorum</name>
    <dbReference type="NCBI Taxonomy" id="2175906"/>
    <lineage>
        <taxon>Eukaryota</taxon>
        <taxon>Fungi</taxon>
        <taxon>Dikarya</taxon>
        <taxon>Ascomycota</taxon>
        <taxon>Pezizomycotina</taxon>
        <taxon>Sordariomycetes</taxon>
        <taxon>Hypocreomycetidae</taxon>
        <taxon>Glomerellales</taxon>
        <taxon>Glomerellaceae</taxon>
        <taxon>Colletotrichum</taxon>
        <taxon>Colletotrichum orchidearum species complex</taxon>
    </lineage>
</organism>
<dbReference type="EMBL" id="WIGO01000117">
    <property type="protein sequence ID" value="KAF6828769.1"/>
    <property type="molecule type" value="Genomic_DNA"/>
</dbReference>